<organism evidence="2 3">
    <name type="scientific">Phoxinus phoxinus</name>
    <name type="common">Eurasian minnow</name>
    <dbReference type="NCBI Taxonomy" id="58324"/>
    <lineage>
        <taxon>Eukaryota</taxon>
        <taxon>Metazoa</taxon>
        <taxon>Chordata</taxon>
        <taxon>Craniata</taxon>
        <taxon>Vertebrata</taxon>
        <taxon>Euteleostomi</taxon>
        <taxon>Actinopterygii</taxon>
        <taxon>Neopterygii</taxon>
        <taxon>Teleostei</taxon>
        <taxon>Ostariophysi</taxon>
        <taxon>Cypriniformes</taxon>
        <taxon>Leuciscidae</taxon>
        <taxon>Phoxininae</taxon>
        <taxon>Phoxinus</taxon>
    </lineage>
</organism>
<dbReference type="Proteomes" id="UP001364617">
    <property type="component" value="Unassembled WGS sequence"/>
</dbReference>
<feature type="signal peptide" evidence="1">
    <location>
        <begin position="1"/>
        <end position="19"/>
    </location>
</feature>
<keyword evidence="3" id="KW-1185">Reference proteome</keyword>
<protein>
    <submittedName>
        <fullName evidence="2">Uncharacterized protein</fullName>
    </submittedName>
</protein>
<evidence type="ECO:0000313" key="2">
    <source>
        <dbReference type="EMBL" id="KAK7177025.1"/>
    </source>
</evidence>
<comment type="caution">
    <text evidence="2">The sequence shown here is derived from an EMBL/GenBank/DDBJ whole genome shotgun (WGS) entry which is preliminary data.</text>
</comment>
<reference evidence="2 3" key="1">
    <citation type="submission" date="2024-02" db="EMBL/GenBank/DDBJ databases">
        <title>Chromosome-level genome assembly of the Eurasian Minnow (Phoxinus phoxinus).</title>
        <authorList>
            <person name="Oriowo T.O."/>
            <person name="Martin S."/>
            <person name="Stange M."/>
            <person name="Chrysostomakis Y."/>
            <person name="Brown T."/>
            <person name="Winkler S."/>
            <person name="Kukowka S."/>
            <person name="Myers E.W."/>
            <person name="Bohne A."/>
        </authorList>
    </citation>
    <scope>NUCLEOTIDE SEQUENCE [LARGE SCALE GENOMIC DNA]</scope>
    <source>
        <strain evidence="2">ZFMK-TIS-60720</strain>
        <tissue evidence="2">Whole Organism</tissue>
    </source>
</reference>
<feature type="chain" id="PRO_5042908458" evidence="1">
    <location>
        <begin position="20"/>
        <end position="94"/>
    </location>
</feature>
<evidence type="ECO:0000313" key="3">
    <source>
        <dbReference type="Proteomes" id="UP001364617"/>
    </source>
</evidence>
<keyword evidence="1" id="KW-0732">Signal</keyword>
<dbReference type="AlphaFoldDB" id="A0AAN9DP33"/>
<accession>A0AAN9DP33</accession>
<dbReference type="EMBL" id="JAYKXH010000001">
    <property type="protein sequence ID" value="KAK7177025.1"/>
    <property type="molecule type" value="Genomic_DNA"/>
</dbReference>
<proteinExistence type="predicted"/>
<evidence type="ECO:0000256" key="1">
    <source>
        <dbReference type="SAM" id="SignalP"/>
    </source>
</evidence>
<sequence length="94" mass="10615">MSKPICLVFAVLILTTILCNNSVCSQRGSSKQSAVCGCTIHHNSLRCTKRHRPKTIEENHKMISCICNNPQKYLNEASKKQFRNMCISNSQTPF</sequence>
<gene>
    <name evidence="2" type="ORF">R3I93_001084</name>
</gene>
<name>A0AAN9DP33_9TELE</name>